<evidence type="ECO:0000256" key="3">
    <source>
        <dbReference type="ARBA" id="ARBA00023136"/>
    </source>
</evidence>
<dbReference type="PANTHER" id="PTHR30329:SF21">
    <property type="entry name" value="LIPOPROTEIN YIAD-RELATED"/>
    <property type="match status" value="1"/>
</dbReference>
<dbReference type="PROSITE" id="PS01068">
    <property type="entry name" value="OMPA_1"/>
    <property type="match status" value="1"/>
</dbReference>
<dbReference type="InterPro" id="IPR028974">
    <property type="entry name" value="TSP_type-3_rpt"/>
</dbReference>
<dbReference type="Pfam" id="PF02412">
    <property type="entry name" value="TSP_3"/>
    <property type="match status" value="3"/>
</dbReference>
<dbReference type="InterPro" id="IPR006690">
    <property type="entry name" value="OMPA-like_CS"/>
</dbReference>
<dbReference type="RefSeq" id="WP_102994360.1">
    <property type="nucleotide sequence ID" value="NZ_CP025938.1"/>
</dbReference>
<dbReference type="AlphaFoldDB" id="A0A2I7SEB8"/>
<evidence type="ECO:0000256" key="1">
    <source>
        <dbReference type="ARBA" id="ARBA00004442"/>
    </source>
</evidence>
<dbReference type="OrthoDB" id="9805336at2"/>
<dbReference type="GO" id="GO:0005509">
    <property type="term" value="F:calcium ion binding"/>
    <property type="evidence" value="ECO:0007669"/>
    <property type="project" value="InterPro"/>
</dbReference>
<keyword evidence="9" id="KW-0969">Cilium</keyword>
<dbReference type="PANTHER" id="PTHR30329">
    <property type="entry name" value="STATOR ELEMENT OF FLAGELLAR MOTOR COMPLEX"/>
    <property type="match status" value="1"/>
</dbReference>
<reference evidence="10" key="1">
    <citation type="submission" date="2018-01" db="EMBL/GenBank/DDBJ databases">
        <title>Complete genome of Tamlana sp. UJ94.</title>
        <authorList>
            <person name="Jung J."/>
            <person name="Chung D."/>
            <person name="Bae S.S."/>
            <person name="Baek K."/>
        </authorList>
    </citation>
    <scope>NUCLEOTIDE SEQUENCE [LARGE SCALE GENOMIC DNA]</scope>
    <source>
        <strain evidence="10">UJ94</strain>
    </source>
</reference>
<dbReference type="GO" id="GO:0007155">
    <property type="term" value="P:cell adhesion"/>
    <property type="evidence" value="ECO:0007669"/>
    <property type="project" value="InterPro"/>
</dbReference>
<evidence type="ECO:0000256" key="7">
    <source>
        <dbReference type="SAM" id="SignalP"/>
    </source>
</evidence>
<dbReference type="Pfam" id="PF18990">
    <property type="entry name" value="DUF5723"/>
    <property type="match status" value="1"/>
</dbReference>
<protein>
    <submittedName>
        <fullName evidence="9">Flagellar motor protein MotB</fullName>
    </submittedName>
</protein>
<evidence type="ECO:0000313" key="10">
    <source>
        <dbReference type="Proteomes" id="UP000236592"/>
    </source>
</evidence>
<feature type="signal peptide" evidence="7">
    <location>
        <begin position="1"/>
        <end position="19"/>
    </location>
</feature>
<keyword evidence="3 5" id="KW-0472">Membrane</keyword>
<keyword evidence="9" id="KW-0966">Cell projection</keyword>
<dbReference type="EMBL" id="CP025938">
    <property type="protein sequence ID" value="AUS04243.1"/>
    <property type="molecule type" value="Genomic_DNA"/>
</dbReference>
<keyword evidence="10" id="KW-1185">Reference proteome</keyword>
<dbReference type="Gene3D" id="3.30.1330.60">
    <property type="entry name" value="OmpA-like domain"/>
    <property type="match status" value="1"/>
</dbReference>
<dbReference type="KEGG" id="taj:C1A40_01570"/>
<dbReference type="PRINTS" id="PR01021">
    <property type="entry name" value="OMPADOMAIN"/>
</dbReference>
<dbReference type="InterPro" id="IPR043781">
    <property type="entry name" value="DUF5723"/>
</dbReference>
<dbReference type="SUPFAM" id="SSF103647">
    <property type="entry name" value="TSP type-3 repeat"/>
    <property type="match status" value="1"/>
</dbReference>
<feature type="region of interest" description="Disordered" evidence="6">
    <location>
        <begin position="669"/>
        <end position="700"/>
    </location>
</feature>
<feature type="domain" description="OmpA-like" evidence="8">
    <location>
        <begin position="585"/>
        <end position="700"/>
    </location>
</feature>
<sequence length="700" mass="76261">MKKITFLLLTLSTSFYMYGQSFNGFLTDNYSGVNSVILNPANIVDSRFKTDINLVGVSTFVGNDYTGVNFMDAVKGDLDFDEDAYTYPTDNNNGLLNVDVLGPAFMFNLTENSSLAIFTRARGFFSAHNVNGNLIDNFDSDDSEDVFVDAGNLITIGHAWGELGVTYAQVIINDRTKFLKGGLTVKYLQGGGSARINGNNVTVDYDADGAGPDKGTISTTGELTYAAFDLSFDEDGYDYELPKASGVGFDLGFVYEWRSNYPNYQQTNAKGETHYLKDKNKYKLKLGLSITDIGGINYKDGIEETFDITKANVNEEDLQDDFDNADNMEDFLNSYYTNVNSTRGYKVNLPTALHFNADWSFTNHFYLNLNTDLSLVSKEKVSATRIANTVSLTPRFESKFFSFYLPVGFVQYSGFQAGAGLRAGPLYLGSGSVLSALVSDNSKAADVYAGVKIPIYQGRSKDSDNDGVIDKLDACPKIAGPIENNGCPWGDADADGVLDNVDACPKEAGPEENKGCPWGDADSDTIPDNEDACPSVEGPIENNGCPWPDNDADGVLDNVDNCPEIAGTVANNGCPPPAPKVTDAVLKTLNAYAKTILFHNGKATVLDESKSVLDNIVAILHEYPDSHFSIDGHTDSSGSDALNQRLSEERASTVMTYFIEHGVSSDRLTHKGYGETRPIDDNATKEGRRNNRRVEVTLVK</sequence>
<comment type="subcellular location">
    <subcellularLocation>
        <location evidence="1">Cell outer membrane</location>
    </subcellularLocation>
</comment>
<keyword evidence="9" id="KW-0282">Flagellum</keyword>
<dbReference type="InterPro" id="IPR050330">
    <property type="entry name" value="Bact_OuterMem_StrucFunc"/>
</dbReference>
<keyword evidence="4" id="KW-0998">Cell outer membrane</keyword>
<evidence type="ECO:0000256" key="4">
    <source>
        <dbReference type="ARBA" id="ARBA00023237"/>
    </source>
</evidence>
<evidence type="ECO:0000256" key="2">
    <source>
        <dbReference type="ARBA" id="ARBA00022729"/>
    </source>
</evidence>
<accession>A0A2I7SEB8</accession>
<proteinExistence type="predicted"/>
<gene>
    <name evidence="9" type="ORF">C1A40_01570</name>
</gene>
<dbReference type="Gene3D" id="4.10.1080.10">
    <property type="entry name" value="TSP type-3 repeat"/>
    <property type="match status" value="1"/>
</dbReference>
<dbReference type="InterPro" id="IPR036737">
    <property type="entry name" value="OmpA-like_sf"/>
</dbReference>
<organism evidence="9 10">
    <name type="scientific">Pseudotamlana carrageenivorans</name>
    <dbReference type="NCBI Taxonomy" id="2069432"/>
    <lineage>
        <taxon>Bacteria</taxon>
        <taxon>Pseudomonadati</taxon>
        <taxon>Bacteroidota</taxon>
        <taxon>Flavobacteriia</taxon>
        <taxon>Flavobacteriales</taxon>
        <taxon>Flavobacteriaceae</taxon>
        <taxon>Pseudotamlana</taxon>
    </lineage>
</organism>
<evidence type="ECO:0000313" key="9">
    <source>
        <dbReference type="EMBL" id="AUS04243.1"/>
    </source>
</evidence>
<dbReference type="Pfam" id="PF00691">
    <property type="entry name" value="OmpA"/>
    <property type="match status" value="1"/>
</dbReference>
<dbReference type="InterPro" id="IPR003367">
    <property type="entry name" value="Thrombospondin_3-like_rpt"/>
</dbReference>
<evidence type="ECO:0000256" key="5">
    <source>
        <dbReference type="PROSITE-ProRule" id="PRU00473"/>
    </source>
</evidence>
<feature type="chain" id="PRO_5014377231" evidence="7">
    <location>
        <begin position="20"/>
        <end position="700"/>
    </location>
</feature>
<evidence type="ECO:0000256" key="6">
    <source>
        <dbReference type="SAM" id="MobiDB-lite"/>
    </source>
</evidence>
<dbReference type="GO" id="GO:0009279">
    <property type="term" value="C:cell outer membrane"/>
    <property type="evidence" value="ECO:0007669"/>
    <property type="project" value="UniProtKB-SubCell"/>
</dbReference>
<dbReference type="Proteomes" id="UP000236592">
    <property type="component" value="Chromosome"/>
</dbReference>
<keyword evidence="2 7" id="KW-0732">Signal</keyword>
<dbReference type="CDD" id="cd07185">
    <property type="entry name" value="OmpA_C-like"/>
    <property type="match status" value="1"/>
</dbReference>
<name>A0A2I7SEB8_9FLAO</name>
<dbReference type="InterPro" id="IPR006665">
    <property type="entry name" value="OmpA-like"/>
</dbReference>
<dbReference type="SUPFAM" id="SSF103088">
    <property type="entry name" value="OmpA-like"/>
    <property type="match status" value="1"/>
</dbReference>
<evidence type="ECO:0000259" key="8">
    <source>
        <dbReference type="PROSITE" id="PS51123"/>
    </source>
</evidence>
<dbReference type="InterPro" id="IPR006664">
    <property type="entry name" value="OMP_bac"/>
</dbReference>
<dbReference type="PROSITE" id="PS51123">
    <property type="entry name" value="OMPA_2"/>
    <property type="match status" value="1"/>
</dbReference>